<feature type="transmembrane region" description="Helical" evidence="1">
    <location>
        <begin position="20"/>
        <end position="45"/>
    </location>
</feature>
<dbReference type="RefSeq" id="WP_154729733.1">
    <property type="nucleotide sequence ID" value="NZ_SZYE01000080.1"/>
</dbReference>
<organism evidence="2 3">
    <name type="scientific">Cellulomonas hominis</name>
    <dbReference type="NCBI Taxonomy" id="156981"/>
    <lineage>
        <taxon>Bacteria</taxon>
        <taxon>Bacillati</taxon>
        <taxon>Actinomycetota</taxon>
        <taxon>Actinomycetes</taxon>
        <taxon>Micrococcales</taxon>
        <taxon>Cellulomonadaceae</taxon>
        <taxon>Cellulomonas</taxon>
    </lineage>
</organism>
<evidence type="ECO:0000313" key="3">
    <source>
        <dbReference type="Proteomes" id="UP000308121"/>
    </source>
</evidence>
<dbReference type="InterPro" id="IPR014743">
    <property type="entry name" value="Cl-channel_core"/>
</dbReference>
<proteinExistence type="predicted"/>
<gene>
    <name evidence="2" type="ORF">FA014_11020</name>
</gene>
<accession>A0A7Z8JZV8</accession>
<name>A0A7Z8JZV8_9CELL</name>
<sequence length="128" mass="12771">MSATGSTDVAAVPTRDLARLTLLGALVGLPAGVVAFAFVGAVHVLQDLLWTELPAALGTDEPPWYLVLGLPVLAALLVAAARRLPGDGGHDPVEGLSMAPLPPVAAGGVALAALAGLGFGVVLGRRRP</sequence>
<keyword evidence="1" id="KW-0812">Transmembrane</keyword>
<dbReference type="SUPFAM" id="SSF81340">
    <property type="entry name" value="Clc chloride channel"/>
    <property type="match status" value="1"/>
</dbReference>
<dbReference type="Proteomes" id="UP000308121">
    <property type="component" value="Unassembled WGS sequence"/>
</dbReference>
<keyword evidence="1" id="KW-1133">Transmembrane helix</keyword>
<reference evidence="2 3" key="1">
    <citation type="submission" date="2019-05" db="EMBL/GenBank/DDBJ databases">
        <title>Genome sequence of Cellulomonas hominis strain CS1.</title>
        <authorList>
            <person name="Belmont J."/>
            <person name="Maclea K.S."/>
        </authorList>
    </citation>
    <scope>NUCLEOTIDE SEQUENCE [LARGE SCALE GENOMIC DNA]</scope>
    <source>
        <strain evidence="2 3">CS1</strain>
    </source>
</reference>
<feature type="transmembrane region" description="Helical" evidence="1">
    <location>
        <begin position="104"/>
        <end position="124"/>
    </location>
</feature>
<evidence type="ECO:0000256" key="1">
    <source>
        <dbReference type="SAM" id="Phobius"/>
    </source>
</evidence>
<dbReference type="AlphaFoldDB" id="A0A7Z8JZV8"/>
<dbReference type="Gene3D" id="1.10.3080.10">
    <property type="entry name" value="Clc chloride channel"/>
    <property type="match status" value="1"/>
</dbReference>
<dbReference type="EMBL" id="SZYE01000080">
    <property type="protein sequence ID" value="TKR23486.1"/>
    <property type="molecule type" value="Genomic_DNA"/>
</dbReference>
<protein>
    <recommendedName>
        <fullName evidence="4">Chloride channel protein</fullName>
    </recommendedName>
</protein>
<keyword evidence="1" id="KW-0472">Membrane</keyword>
<evidence type="ECO:0008006" key="4">
    <source>
        <dbReference type="Google" id="ProtNLM"/>
    </source>
</evidence>
<feature type="transmembrane region" description="Helical" evidence="1">
    <location>
        <begin position="65"/>
        <end position="84"/>
    </location>
</feature>
<evidence type="ECO:0000313" key="2">
    <source>
        <dbReference type="EMBL" id="TKR23486.1"/>
    </source>
</evidence>
<comment type="caution">
    <text evidence="2">The sequence shown here is derived from an EMBL/GenBank/DDBJ whole genome shotgun (WGS) entry which is preliminary data.</text>
</comment>